<dbReference type="AlphaFoldDB" id="A0A6G8FJ02"/>
<gene>
    <name evidence="1" type="ORF">G7067_07690</name>
</gene>
<reference evidence="1 2" key="1">
    <citation type="submission" date="2020-03" db="EMBL/GenBank/DDBJ databases">
        <title>Leucobacter sp. nov., isolated from beetles.</title>
        <authorList>
            <person name="Hyun D.-W."/>
            <person name="Bae J.-W."/>
        </authorList>
    </citation>
    <scope>NUCLEOTIDE SEQUENCE [LARGE SCALE GENOMIC DNA]</scope>
    <source>
        <strain evidence="1 2">HDW9B</strain>
    </source>
</reference>
<dbReference type="KEGG" id="lins:G7067_07690"/>
<accession>A0A6G8FJ02</accession>
<dbReference type="GO" id="GO:0106300">
    <property type="term" value="P:protein-DNA covalent cross-linking repair"/>
    <property type="evidence" value="ECO:0007669"/>
    <property type="project" value="InterPro"/>
</dbReference>
<dbReference type="InterPro" id="IPR036590">
    <property type="entry name" value="SRAP-like"/>
</dbReference>
<dbReference type="Gene3D" id="3.90.1680.10">
    <property type="entry name" value="SOS response associated peptidase-like"/>
    <property type="match status" value="1"/>
</dbReference>
<keyword evidence="2" id="KW-1185">Reference proteome</keyword>
<organism evidence="1 2">
    <name type="scientific">Leucobacter insecticola</name>
    <dbReference type="NCBI Taxonomy" id="2714934"/>
    <lineage>
        <taxon>Bacteria</taxon>
        <taxon>Bacillati</taxon>
        <taxon>Actinomycetota</taxon>
        <taxon>Actinomycetes</taxon>
        <taxon>Micrococcales</taxon>
        <taxon>Microbacteriaceae</taxon>
        <taxon>Leucobacter</taxon>
    </lineage>
</organism>
<dbReference type="EMBL" id="CP049934">
    <property type="protein sequence ID" value="QIM16331.1"/>
    <property type="molecule type" value="Genomic_DNA"/>
</dbReference>
<dbReference type="InterPro" id="IPR003738">
    <property type="entry name" value="SRAP"/>
</dbReference>
<sequence>MCASYGLGGGPLKLGLTFDLPPMHEPESRELLARWAREQAGTAKITGRHARNLNPMIREVQGERSLDLGWWWLHVGGAPAPFSAFNSRADALAQKWREPFQRRAILPANWYIEKGRSFSLPRGEMFGIAAIVTPVETATGQLLSYSMVTREAVGEASEVHHRMPLVLPRDFHDAWLDPGRAGNTELASTAVYSSEQISRAFEVIGDGLAKDSPTLF</sequence>
<evidence type="ECO:0000313" key="1">
    <source>
        <dbReference type="EMBL" id="QIM16331.1"/>
    </source>
</evidence>
<dbReference type="SUPFAM" id="SSF143081">
    <property type="entry name" value="BB1717-like"/>
    <property type="match status" value="1"/>
</dbReference>
<dbReference type="RefSeq" id="WP_166323245.1">
    <property type="nucleotide sequence ID" value="NZ_CP049934.1"/>
</dbReference>
<dbReference type="Proteomes" id="UP000501387">
    <property type="component" value="Chromosome"/>
</dbReference>
<evidence type="ECO:0000313" key="2">
    <source>
        <dbReference type="Proteomes" id="UP000501387"/>
    </source>
</evidence>
<dbReference type="GO" id="GO:0003697">
    <property type="term" value="F:single-stranded DNA binding"/>
    <property type="evidence" value="ECO:0007669"/>
    <property type="project" value="InterPro"/>
</dbReference>
<name>A0A6G8FJ02_9MICO</name>
<protein>
    <submittedName>
        <fullName evidence="1">SOS response-associated peptidase</fullName>
    </submittedName>
</protein>
<dbReference type="Pfam" id="PF02586">
    <property type="entry name" value="SRAP"/>
    <property type="match status" value="1"/>
</dbReference>
<proteinExistence type="predicted"/>